<dbReference type="Pfam" id="PF10686">
    <property type="entry name" value="YAcAr"/>
    <property type="match status" value="1"/>
</dbReference>
<dbReference type="Proteomes" id="UP001181239">
    <property type="component" value="Unassembled WGS sequence"/>
</dbReference>
<reference evidence="2" key="1">
    <citation type="submission" date="2023-10" db="EMBL/GenBank/DDBJ databases">
        <title>Genome of Potential pathogenic bacteria in Crohn's disease.</title>
        <authorList>
            <person name="Rodriguez-Palacios A."/>
        </authorList>
    </citation>
    <scope>NUCLEOTIDE SEQUENCE</scope>
    <source>
        <strain evidence="2">CavFT-hAR11</strain>
    </source>
</reference>
<evidence type="ECO:0000259" key="1">
    <source>
        <dbReference type="Pfam" id="PF10686"/>
    </source>
</evidence>
<comment type="caution">
    <text evidence="2">The sequence shown here is derived from an EMBL/GenBank/DDBJ whole genome shotgun (WGS) entry which is preliminary data.</text>
</comment>
<gene>
    <name evidence="2" type="ORF">RVH43_14090</name>
</gene>
<name>A0AAE4I9J7_PHOVU</name>
<proteinExistence type="predicted"/>
<protein>
    <submittedName>
        <fullName evidence="2">DUF2493 domain-containing protein</fullName>
    </submittedName>
</protein>
<sequence length="121" mass="13327">MGKYKVIIAGCRDFSNYALLAEKCDYYLHDKIQTHEVIIVSGHAKGADTLGEKYAQERGLNIELHPADWHSHGRAAGPIRNAEMAAEADALIAFWDGQSRGTANMIKIAKDKGLQVAVVKY</sequence>
<evidence type="ECO:0000313" key="3">
    <source>
        <dbReference type="Proteomes" id="UP001181239"/>
    </source>
</evidence>
<dbReference type="InterPro" id="IPR019627">
    <property type="entry name" value="YAcAr"/>
</dbReference>
<organism evidence="2 3">
    <name type="scientific">Phocaeicola vulgatus</name>
    <name type="common">Bacteroides vulgatus</name>
    <dbReference type="NCBI Taxonomy" id="821"/>
    <lineage>
        <taxon>Bacteria</taxon>
        <taxon>Pseudomonadati</taxon>
        <taxon>Bacteroidota</taxon>
        <taxon>Bacteroidia</taxon>
        <taxon>Bacteroidales</taxon>
        <taxon>Bacteroidaceae</taxon>
        <taxon>Phocaeicola</taxon>
    </lineage>
</organism>
<dbReference type="Gene3D" id="3.40.50.450">
    <property type="match status" value="1"/>
</dbReference>
<dbReference type="AlphaFoldDB" id="A0AAE4I9J7"/>
<dbReference type="RefSeq" id="WP_196032924.1">
    <property type="nucleotide sequence ID" value="NZ_BAABYE010000001.1"/>
</dbReference>
<accession>A0AAE4I9J7</accession>
<dbReference type="EMBL" id="JAWDET010000006">
    <property type="protein sequence ID" value="MDU0241724.1"/>
    <property type="molecule type" value="Genomic_DNA"/>
</dbReference>
<feature type="domain" description="YspA cpYpsA-related SLOG" evidence="1">
    <location>
        <begin position="5"/>
        <end position="72"/>
    </location>
</feature>
<evidence type="ECO:0000313" key="2">
    <source>
        <dbReference type="EMBL" id="MDU0241724.1"/>
    </source>
</evidence>